<accession>A0A9D1EF50</accession>
<dbReference type="GO" id="GO:0005524">
    <property type="term" value="F:ATP binding"/>
    <property type="evidence" value="ECO:0007669"/>
    <property type="project" value="UniProtKB-KW"/>
</dbReference>
<reference evidence="6" key="2">
    <citation type="journal article" date="2021" name="PeerJ">
        <title>Extensive microbial diversity within the chicken gut microbiome revealed by metagenomics and culture.</title>
        <authorList>
            <person name="Gilroy R."/>
            <person name="Ravi A."/>
            <person name="Getino M."/>
            <person name="Pursley I."/>
            <person name="Horton D.L."/>
            <person name="Alikhan N.F."/>
            <person name="Baker D."/>
            <person name="Gharbi K."/>
            <person name="Hall N."/>
            <person name="Watson M."/>
            <person name="Adriaenssens E.M."/>
            <person name="Foster-Nyarko E."/>
            <person name="Jarju S."/>
            <person name="Secka A."/>
            <person name="Antonio M."/>
            <person name="Oren A."/>
            <person name="Chaudhuri R.R."/>
            <person name="La Ragione R."/>
            <person name="Hildebrand F."/>
            <person name="Pallen M.J."/>
        </authorList>
    </citation>
    <scope>NUCLEOTIDE SEQUENCE</scope>
    <source>
        <strain evidence="6">ChiW13-3771</strain>
    </source>
</reference>
<evidence type="ECO:0000256" key="2">
    <source>
        <dbReference type="ARBA" id="ARBA00022448"/>
    </source>
</evidence>
<dbReference type="Gene3D" id="3.40.50.300">
    <property type="entry name" value="P-loop containing nucleotide triphosphate hydrolases"/>
    <property type="match status" value="1"/>
</dbReference>
<dbReference type="Pfam" id="PF00005">
    <property type="entry name" value="ABC_tran"/>
    <property type="match status" value="1"/>
</dbReference>
<evidence type="ECO:0000256" key="4">
    <source>
        <dbReference type="ARBA" id="ARBA00022840"/>
    </source>
</evidence>
<dbReference type="AlphaFoldDB" id="A0A9D1EF50"/>
<dbReference type="SMART" id="SM00382">
    <property type="entry name" value="AAA"/>
    <property type="match status" value="1"/>
</dbReference>
<evidence type="ECO:0000313" key="6">
    <source>
        <dbReference type="EMBL" id="HIR89202.1"/>
    </source>
</evidence>
<dbReference type="PANTHER" id="PTHR43335:SF3">
    <property type="entry name" value="ABC TRANSPORTER"/>
    <property type="match status" value="1"/>
</dbReference>
<sequence>MLTINQLYKSYGNVRALNGISFQLVPGEIFGLIGRNGAGKTTTMRILSGLIPANSGSALYNNVDLLHNHKLLKQQIGFMPDFFGIYHNLKVYEYMEFFANAHGLYGLKARNRWKELLEMADLLDYSDSFVEDLSRGMQQRLCLARVMIHSPHFLLLDEPASGLDPHNRNLLRSILRQFAQEGVAILLSSHNLNELSYICTHVGILQSGKFLLKGSLSDVLQNVNKTNPLSIFVYSGMETAIQILKQHPLVKTISIDQSHIQITFTGNAQDESLLLKQLIDGNVLIQSFHREEGDLDTLFLQLIGEEEEN</sequence>
<evidence type="ECO:0000313" key="7">
    <source>
        <dbReference type="Proteomes" id="UP000824201"/>
    </source>
</evidence>
<evidence type="ECO:0000259" key="5">
    <source>
        <dbReference type="PROSITE" id="PS50893"/>
    </source>
</evidence>
<feature type="domain" description="ABC transporter" evidence="5">
    <location>
        <begin position="2"/>
        <end position="232"/>
    </location>
</feature>
<gene>
    <name evidence="6" type="ORF">IAC96_09650</name>
</gene>
<keyword evidence="3" id="KW-0547">Nucleotide-binding</keyword>
<dbReference type="EMBL" id="DVHN01000123">
    <property type="protein sequence ID" value="HIR89202.1"/>
    <property type="molecule type" value="Genomic_DNA"/>
</dbReference>
<keyword evidence="4 6" id="KW-0067">ATP-binding</keyword>
<comment type="similarity">
    <text evidence="1">Belongs to the ABC transporter superfamily.</text>
</comment>
<dbReference type="GO" id="GO:0016887">
    <property type="term" value="F:ATP hydrolysis activity"/>
    <property type="evidence" value="ECO:0007669"/>
    <property type="project" value="InterPro"/>
</dbReference>
<reference evidence="6" key="1">
    <citation type="submission" date="2020-10" db="EMBL/GenBank/DDBJ databases">
        <authorList>
            <person name="Gilroy R."/>
        </authorList>
    </citation>
    <scope>NUCLEOTIDE SEQUENCE</scope>
    <source>
        <strain evidence="6">ChiW13-3771</strain>
    </source>
</reference>
<dbReference type="InterPro" id="IPR027417">
    <property type="entry name" value="P-loop_NTPase"/>
</dbReference>
<comment type="caution">
    <text evidence="6">The sequence shown here is derived from an EMBL/GenBank/DDBJ whole genome shotgun (WGS) entry which is preliminary data.</text>
</comment>
<keyword evidence="2" id="KW-0813">Transport</keyword>
<dbReference type="CDD" id="cd03230">
    <property type="entry name" value="ABC_DR_subfamily_A"/>
    <property type="match status" value="1"/>
</dbReference>
<name>A0A9D1EF50_9FIRM</name>
<evidence type="ECO:0000256" key="1">
    <source>
        <dbReference type="ARBA" id="ARBA00005417"/>
    </source>
</evidence>
<dbReference type="PROSITE" id="PS50893">
    <property type="entry name" value="ABC_TRANSPORTER_2"/>
    <property type="match status" value="1"/>
</dbReference>
<protein>
    <submittedName>
        <fullName evidence="6">ABC transporter ATP-binding protein</fullName>
    </submittedName>
</protein>
<organism evidence="6 7">
    <name type="scientific">Candidatus Fimimorpha faecalis</name>
    <dbReference type="NCBI Taxonomy" id="2840824"/>
    <lineage>
        <taxon>Bacteria</taxon>
        <taxon>Bacillati</taxon>
        <taxon>Bacillota</taxon>
        <taxon>Clostridia</taxon>
        <taxon>Eubacteriales</taxon>
        <taxon>Candidatus Fimimorpha</taxon>
    </lineage>
</organism>
<dbReference type="InterPro" id="IPR003439">
    <property type="entry name" value="ABC_transporter-like_ATP-bd"/>
</dbReference>
<dbReference type="SUPFAM" id="SSF52540">
    <property type="entry name" value="P-loop containing nucleoside triphosphate hydrolases"/>
    <property type="match status" value="1"/>
</dbReference>
<proteinExistence type="inferred from homology"/>
<dbReference type="Proteomes" id="UP000824201">
    <property type="component" value="Unassembled WGS sequence"/>
</dbReference>
<dbReference type="InterPro" id="IPR003593">
    <property type="entry name" value="AAA+_ATPase"/>
</dbReference>
<evidence type="ECO:0000256" key="3">
    <source>
        <dbReference type="ARBA" id="ARBA00022741"/>
    </source>
</evidence>
<dbReference type="PANTHER" id="PTHR43335">
    <property type="entry name" value="ABC TRANSPORTER, ATP-BINDING PROTEIN"/>
    <property type="match status" value="1"/>
</dbReference>